<gene>
    <name evidence="1" type="ORF">EV190_101536</name>
</gene>
<protein>
    <submittedName>
        <fullName evidence="1">Arc/MetJ family transcription regulator</fullName>
    </submittedName>
</protein>
<name>A0A4R6V4G1_9ACTN</name>
<evidence type="ECO:0000313" key="2">
    <source>
        <dbReference type="Proteomes" id="UP000295281"/>
    </source>
</evidence>
<dbReference type="Pfam" id="PF09957">
    <property type="entry name" value="VapB_antitoxin"/>
    <property type="match status" value="1"/>
</dbReference>
<dbReference type="InterPro" id="IPR019239">
    <property type="entry name" value="VapB_antitoxin"/>
</dbReference>
<reference evidence="1 2" key="1">
    <citation type="submission" date="2019-03" db="EMBL/GenBank/DDBJ databases">
        <title>Genomic Encyclopedia of Type Strains, Phase IV (KMG-IV): sequencing the most valuable type-strain genomes for metagenomic binning, comparative biology and taxonomic classification.</title>
        <authorList>
            <person name="Goeker M."/>
        </authorList>
    </citation>
    <scope>NUCLEOTIDE SEQUENCE [LARGE SCALE GENOMIC DNA]</scope>
    <source>
        <strain evidence="1 2">DSM 46770</strain>
    </source>
</reference>
<proteinExistence type="predicted"/>
<dbReference type="EMBL" id="SNYN01000001">
    <property type="protein sequence ID" value="TDQ55211.1"/>
    <property type="molecule type" value="Genomic_DNA"/>
</dbReference>
<evidence type="ECO:0000313" key="1">
    <source>
        <dbReference type="EMBL" id="TDQ55211.1"/>
    </source>
</evidence>
<comment type="caution">
    <text evidence="1">The sequence shown here is derived from an EMBL/GenBank/DDBJ whole genome shotgun (WGS) entry which is preliminary data.</text>
</comment>
<dbReference type="OrthoDB" id="4563074at2"/>
<accession>A0A4R6V4G1</accession>
<keyword evidence="2" id="KW-1185">Reference proteome</keyword>
<sequence length="72" mass="8047">MRTNIDIDEELITAAMRKFNVQTKREAVDIALRRSVGAPLTKEFLLSLRGIGWGGDLDEMRSGGTDGPERDR</sequence>
<organism evidence="1 2">
    <name type="scientific">Actinorugispora endophytica</name>
    <dbReference type="NCBI Taxonomy" id="1605990"/>
    <lineage>
        <taxon>Bacteria</taxon>
        <taxon>Bacillati</taxon>
        <taxon>Actinomycetota</taxon>
        <taxon>Actinomycetes</taxon>
        <taxon>Streptosporangiales</taxon>
        <taxon>Nocardiopsidaceae</taxon>
        <taxon>Actinorugispora</taxon>
    </lineage>
</organism>
<dbReference type="RefSeq" id="WP_133739768.1">
    <property type="nucleotide sequence ID" value="NZ_SNYN01000001.1"/>
</dbReference>
<dbReference type="AlphaFoldDB" id="A0A4R6V4G1"/>
<dbReference type="Proteomes" id="UP000295281">
    <property type="component" value="Unassembled WGS sequence"/>
</dbReference>